<evidence type="ECO:0000256" key="1">
    <source>
        <dbReference type="ARBA" id="ARBA00001974"/>
    </source>
</evidence>
<keyword evidence="2" id="KW-0285">Flavoprotein</keyword>
<reference evidence="6" key="1">
    <citation type="submission" date="2018-05" db="EMBL/GenBank/DDBJ databases">
        <authorList>
            <person name="Lanie J.A."/>
            <person name="Ng W.-L."/>
            <person name="Kazmierczak K.M."/>
            <person name="Andrzejewski T.M."/>
            <person name="Davidsen T.M."/>
            <person name="Wayne K.J."/>
            <person name="Tettelin H."/>
            <person name="Glass J.I."/>
            <person name="Rusch D."/>
            <person name="Podicherti R."/>
            <person name="Tsui H.-C.T."/>
            <person name="Winkler M.E."/>
        </authorList>
    </citation>
    <scope>NUCLEOTIDE SEQUENCE</scope>
</reference>
<accession>A0A381YR95</accession>
<name>A0A381YR95_9ZZZZ</name>
<keyword evidence="3" id="KW-0274">FAD</keyword>
<evidence type="ECO:0000256" key="2">
    <source>
        <dbReference type="ARBA" id="ARBA00022630"/>
    </source>
</evidence>
<evidence type="ECO:0000256" key="3">
    <source>
        <dbReference type="ARBA" id="ARBA00022827"/>
    </source>
</evidence>
<dbReference type="AlphaFoldDB" id="A0A381YR95"/>
<dbReference type="EMBL" id="UINC01018781">
    <property type="protein sequence ID" value="SVA79152.1"/>
    <property type="molecule type" value="Genomic_DNA"/>
</dbReference>
<gene>
    <name evidence="6" type="ORF">METZ01_LOCUS132006</name>
</gene>
<dbReference type="Pfam" id="PF01266">
    <property type="entry name" value="DAO"/>
    <property type="match status" value="1"/>
</dbReference>
<sequence length="388" mass="42528">VNKSYDALIVGGGVMGCSIQYNLAERGMTRTLLLEKDVLGSGSTSRSQAILRMHYSNPETAMMAWESLKIFRNFEEITGVSSGYKKTGYLLAVPQHYRTPMLENLQMQQRLGIDVNEVDSRFVQDLGLNAYPEEAESYAWEPLSGFADPYSVTLGYANRSREFDCEIQVESKVKGINIDRDKVVGVRTADGDVDSDKVVVAAGPWSAPLLKELGLDFAIETVRHQVFLLDRGEAPANRIPIIGDVSLNFSARPDIGNVIMVGVGEDEVVGPDEYNQSVDTDMLVKTQADLARRIPGLLDASFVGGWSGLFTVTPDWHPILSSIEGIKGLYVAIGFSGHGFKLSPMIGQVMSEIILGEQSKSVDVSSLGANRFKEGQLMKSRYDMQVLA</sequence>
<organism evidence="6">
    <name type="scientific">marine metagenome</name>
    <dbReference type="NCBI Taxonomy" id="408172"/>
    <lineage>
        <taxon>unclassified sequences</taxon>
        <taxon>metagenomes</taxon>
        <taxon>ecological metagenomes</taxon>
    </lineage>
</organism>
<evidence type="ECO:0000256" key="4">
    <source>
        <dbReference type="ARBA" id="ARBA00023002"/>
    </source>
</evidence>
<dbReference type="InterPro" id="IPR006076">
    <property type="entry name" value="FAD-dep_OxRdtase"/>
</dbReference>
<dbReference type="PANTHER" id="PTHR10961:SF46">
    <property type="entry name" value="PEROXISOMAL SARCOSINE OXIDASE"/>
    <property type="match status" value="1"/>
</dbReference>
<dbReference type="GO" id="GO:0008115">
    <property type="term" value="F:sarcosine oxidase activity"/>
    <property type="evidence" value="ECO:0007669"/>
    <property type="project" value="TreeGrafter"/>
</dbReference>
<protein>
    <recommendedName>
        <fullName evidence="5">FAD dependent oxidoreductase domain-containing protein</fullName>
    </recommendedName>
</protein>
<dbReference type="InterPro" id="IPR036188">
    <property type="entry name" value="FAD/NAD-bd_sf"/>
</dbReference>
<dbReference type="SUPFAM" id="SSF51905">
    <property type="entry name" value="FAD/NAD(P)-binding domain"/>
    <property type="match status" value="1"/>
</dbReference>
<dbReference type="GO" id="GO:0050660">
    <property type="term" value="F:flavin adenine dinucleotide binding"/>
    <property type="evidence" value="ECO:0007669"/>
    <property type="project" value="InterPro"/>
</dbReference>
<comment type="cofactor">
    <cofactor evidence="1">
        <name>FAD</name>
        <dbReference type="ChEBI" id="CHEBI:57692"/>
    </cofactor>
</comment>
<keyword evidence="4" id="KW-0560">Oxidoreductase</keyword>
<feature type="non-terminal residue" evidence="6">
    <location>
        <position position="1"/>
    </location>
</feature>
<dbReference type="InterPro" id="IPR045170">
    <property type="entry name" value="MTOX"/>
</dbReference>
<dbReference type="PANTHER" id="PTHR10961">
    <property type="entry name" value="PEROXISOMAL SARCOSINE OXIDASE"/>
    <property type="match status" value="1"/>
</dbReference>
<evidence type="ECO:0000313" key="6">
    <source>
        <dbReference type="EMBL" id="SVA79152.1"/>
    </source>
</evidence>
<dbReference type="Gene3D" id="3.50.50.60">
    <property type="entry name" value="FAD/NAD(P)-binding domain"/>
    <property type="match status" value="1"/>
</dbReference>
<dbReference type="Gene3D" id="3.30.9.10">
    <property type="entry name" value="D-Amino Acid Oxidase, subunit A, domain 2"/>
    <property type="match status" value="1"/>
</dbReference>
<evidence type="ECO:0000259" key="5">
    <source>
        <dbReference type="Pfam" id="PF01266"/>
    </source>
</evidence>
<proteinExistence type="predicted"/>
<feature type="domain" description="FAD dependent oxidoreductase" evidence="5">
    <location>
        <begin position="6"/>
        <end position="352"/>
    </location>
</feature>